<dbReference type="PROSITE" id="PS50075">
    <property type="entry name" value="CARRIER"/>
    <property type="match status" value="2"/>
</dbReference>
<dbReference type="InterPro" id="IPR006162">
    <property type="entry name" value="Ppantetheine_attach_site"/>
</dbReference>
<dbReference type="PROSITE" id="PS00012">
    <property type="entry name" value="PHOSPHOPANTETHEINE"/>
    <property type="match status" value="2"/>
</dbReference>
<evidence type="ECO:0000259" key="4">
    <source>
        <dbReference type="PROSITE" id="PS50075"/>
    </source>
</evidence>
<evidence type="ECO:0000313" key="5">
    <source>
        <dbReference type="EMBL" id="GLQ87910.1"/>
    </source>
</evidence>
<reference evidence="6" key="1">
    <citation type="journal article" date="2019" name="Int. J. Syst. Evol. Microbiol.">
        <title>The Global Catalogue of Microorganisms (GCM) 10K type strain sequencing project: providing services to taxonomists for standard genome sequencing and annotation.</title>
        <authorList>
            <consortium name="The Broad Institute Genomics Platform"/>
            <consortium name="The Broad Institute Genome Sequencing Center for Infectious Disease"/>
            <person name="Wu L."/>
            <person name="Ma J."/>
        </authorList>
    </citation>
    <scope>NUCLEOTIDE SEQUENCE [LARGE SCALE GENOMIC DNA]</scope>
    <source>
        <strain evidence="6">NBRC 111981</strain>
    </source>
</reference>
<dbReference type="InterPro" id="IPR036736">
    <property type="entry name" value="ACP-like_sf"/>
</dbReference>
<dbReference type="InterPro" id="IPR000873">
    <property type="entry name" value="AMP-dep_synth/lig_dom"/>
</dbReference>
<evidence type="ECO:0000256" key="1">
    <source>
        <dbReference type="ARBA" id="ARBA00001957"/>
    </source>
</evidence>
<comment type="cofactor">
    <cofactor evidence="1">
        <name>pantetheine 4'-phosphate</name>
        <dbReference type="ChEBI" id="CHEBI:47942"/>
    </cofactor>
</comment>
<dbReference type="PROSITE" id="PS00455">
    <property type="entry name" value="AMP_BINDING"/>
    <property type="match status" value="2"/>
</dbReference>
<dbReference type="Pfam" id="PF00668">
    <property type="entry name" value="Condensation"/>
    <property type="match status" value="2"/>
</dbReference>
<dbReference type="Proteomes" id="UP001156627">
    <property type="component" value="Unassembled WGS sequence"/>
</dbReference>
<dbReference type="Gene3D" id="3.30.300.30">
    <property type="match status" value="2"/>
</dbReference>
<dbReference type="InterPro" id="IPR023213">
    <property type="entry name" value="CAT-like_dom_sf"/>
</dbReference>
<dbReference type="InterPro" id="IPR029058">
    <property type="entry name" value="AB_hydrolase_fold"/>
</dbReference>
<feature type="domain" description="Carrier" evidence="4">
    <location>
        <begin position="924"/>
        <end position="1000"/>
    </location>
</feature>
<evidence type="ECO:0000256" key="2">
    <source>
        <dbReference type="ARBA" id="ARBA00022450"/>
    </source>
</evidence>
<dbReference type="Gene3D" id="3.40.50.12780">
    <property type="entry name" value="N-terminal domain of ligase-like"/>
    <property type="match status" value="1"/>
</dbReference>
<dbReference type="PANTHER" id="PTHR45527">
    <property type="entry name" value="NONRIBOSOMAL PEPTIDE SYNTHETASE"/>
    <property type="match status" value="1"/>
</dbReference>
<dbReference type="Gene3D" id="1.10.1200.10">
    <property type="entry name" value="ACP-like"/>
    <property type="match status" value="1"/>
</dbReference>
<gene>
    <name evidence="5" type="ORF">GCM10007898_14780</name>
</gene>
<dbReference type="PANTHER" id="PTHR45527:SF1">
    <property type="entry name" value="FATTY ACID SYNTHASE"/>
    <property type="match status" value="1"/>
</dbReference>
<dbReference type="SUPFAM" id="SSF52777">
    <property type="entry name" value="CoA-dependent acyltransferases"/>
    <property type="match status" value="4"/>
</dbReference>
<dbReference type="CDD" id="cd19531">
    <property type="entry name" value="LCL_NRPS-like"/>
    <property type="match status" value="1"/>
</dbReference>
<dbReference type="NCBIfam" id="TIGR01733">
    <property type="entry name" value="AA-adenyl-dom"/>
    <property type="match status" value="2"/>
</dbReference>
<keyword evidence="3" id="KW-0597">Phosphoprotein</keyword>
<dbReference type="SUPFAM" id="SSF56801">
    <property type="entry name" value="Acetyl-CoA synthetase-like"/>
    <property type="match status" value="2"/>
</dbReference>
<keyword evidence="2" id="KW-0596">Phosphopantetheine</keyword>
<dbReference type="InterPro" id="IPR009081">
    <property type="entry name" value="PP-bd_ACP"/>
</dbReference>
<dbReference type="NCBIfam" id="NF003417">
    <property type="entry name" value="PRK04813.1"/>
    <property type="match status" value="2"/>
</dbReference>
<dbReference type="CDD" id="cd05930">
    <property type="entry name" value="A_NRPS"/>
    <property type="match status" value="2"/>
</dbReference>
<dbReference type="Pfam" id="PF13193">
    <property type="entry name" value="AMP-binding_C"/>
    <property type="match status" value="1"/>
</dbReference>
<proteinExistence type="predicted"/>
<comment type="caution">
    <text evidence="5">The sequence shown here is derived from an EMBL/GenBank/DDBJ whole genome shotgun (WGS) entry which is preliminary data.</text>
</comment>
<dbReference type="SUPFAM" id="SSF47336">
    <property type="entry name" value="ACP-like"/>
    <property type="match status" value="2"/>
</dbReference>
<dbReference type="InterPro" id="IPR045851">
    <property type="entry name" value="AMP-bd_C_sf"/>
</dbReference>
<evidence type="ECO:0000313" key="6">
    <source>
        <dbReference type="Proteomes" id="UP001156627"/>
    </source>
</evidence>
<protein>
    <recommendedName>
        <fullName evidence="4">Carrier domain-containing protein</fullName>
    </recommendedName>
</protein>
<dbReference type="Gene3D" id="3.40.50.980">
    <property type="match status" value="2"/>
</dbReference>
<dbReference type="Pfam" id="PF00550">
    <property type="entry name" value="PP-binding"/>
    <property type="match status" value="2"/>
</dbReference>
<dbReference type="InterPro" id="IPR020845">
    <property type="entry name" value="AMP-binding_CS"/>
</dbReference>
<dbReference type="InterPro" id="IPR010071">
    <property type="entry name" value="AA_adenyl_dom"/>
</dbReference>
<dbReference type="Pfam" id="PF00501">
    <property type="entry name" value="AMP-binding"/>
    <property type="match status" value="2"/>
</dbReference>
<sequence>MQLRRAGLLPALQARLRLHGIVDVDALAHAWARQADAHPILSVALLGVAEQDGGWQAPGSSRPSFRHEASEHNETQLYLVAEQERELIETDAPRARLAVLAANASSTDHWVVITVAPECCDARSLYLLVGALLDVTGQGGLPHKSEALDYFQYAEWQFSVMREPEARELADYWAVQGHGVDLLSFMPACDTRRAHSPRIAVRLKLPDEMVRCLRALSARLGVRISSIAMTSVLGLLQRLTDAEDFTLGFVFDGRSLNELQTVVGPLSQTLPISLRAAPADTVQSLIARVDATLGDAAERQDFVDWEVLAKAAGDPSMMLPFCLEWLDCRGMEQWEEIALQGGDASYEVKLRLIESANGIEAEWTYAPHRRDLAAVAHLGEQWQSALAACLAAPSDSLGALQLLGESERRQLLDEFAGQPLTLKQPASVMALIAQQAAQRPDAIALRGEHGVLSYAMLQRQALGYAAAMRAQGDAGIIGIDARFAAETIVLMLAAMWAGLAYVPIDMEQPTERLAAVWTATDAPLPIFGIREQPRMTENLPQLRYVRLAAAPPPIACPPPLAGQQLAYVILTSGSTGTPKGVSVSHQSLLQSTAARLAYYREPVRCFVLLSPLYVDSSVAGIYWTLASGGELVVPAEETRRDARRIQVLLESVQASHLLCIPSLYKLVLEEVQRAGHAIALTAAIVAAEPCQRDLVTRHADALAQAGLYNEYGPSEATVWASVFDCRILRQRRVPIGIPAPHSRLYVLDDAGEPVLVGEAGEICIGGALASGYWRNPKETARRFVPDKFGTTPGAVMYRSGDYGWWCADGSLMFAGRRDEQVKILGYRVELAEVRQAIETHPQVREACVRHDPDHAQIVAYVVWHGDSDAAAALQPHLQRLLPRFMLPHQYVVLERLPRLPGGKIDVQQLPIVEHTPAGFARNDVPEDPLETLVAAIWSQCLPKARVHRLANFFAIGGNSLNGIQVISRVQDALQSSRVGIRELFNHPVLAGFAAELRRLQLAPAGVDTDFAAEEPLSAQLESGGDEAAPASFFQERLYFLQAADPDSTAYNCPFAIQLEGTLDVARLEAALHRLVQRHAALRTRLRMQAGALRQFVDNALPFQLKRKDLSGTDTRPSTVAALLLEVGSQPFQLEHDLPFRACLFTLAQDRHLLVLVVHHAVFDGWSLRRLVTDVRQLYSDPPAAPEPAAAANFAYADYARWQSRQWQRGVWQGQLDYWRRQLEGATGVLALPTDHPRSAQQRFTGQTLHFQWSSILSKSVRRECHECGITAFMFFEALFALLLQRYSGQNDILIGTPVANRGRLETEALVGPVANTVVIRNTLMAGESWRDFLARMRNVVVNAYCHQDVPFEKLVEALNPARSLAHSPLFQVMLVMQNLPLAAFELDDLRCTLIPHQSRSAKFDMTLSLFETEAAFHGQLEYNSSLFEHATIERLLENLEWMAHAVLAHPHVPLRQLDMLSVAECDSLRALNPPPSQPSSETLLSLFNAQVARSPDAVAVRFEGTALTYAMLDRQANQLAHYLIARGVAMETPVALILARSPELMISLLGILKAGCAYMPLDSESPPAYLERLWTRAGNPYVITDQPHDRHDFLGDKEVSWARDASAIFAASQAAPQRPVWPEQMAYVIHTSGSTGEPKAVAVPHAGIVNRLQWMQQLLQLRQGEAVLQKTPYTFDVSVWELFWPLLQGACVVLASPGQHRDPAALEQLLAQERVAFVHFVPAMLSTFLQARGFERLDALRAVVCSGEALDASLCERFFGQADSVALYNMYGPTEASIDVSSWVCRRGDATVPIGHPIDGMALHVSGVDLALVPRGAVGELLIGGIGLARGYRGNPKATAAAFIPDAQGGVEGARLYRTGDLARHRADGAVEFLGRRDQQIKLRGFRIELGEIEHVLLQFRSITQAAALVQDSATPDARLLAYVAGIEAGQLPEVKRYLASQLPPYMLPARIVVLDGLPVLNSGKVDRGALMRHPLEPVQQRGPFTPRNATEQKLGALFMHHLRTDSIDGDADFFSAGGHSLAAIALLSDINTEFRISMSLQWLLESSSFTDLATRIDGLRYLQSTDVRVAHPNAQREIEGYL</sequence>
<dbReference type="Gene3D" id="3.30.559.10">
    <property type="entry name" value="Chloramphenicol acetyltransferase-like domain"/>
    <property type="match status" value="2"/>
</dbReference>
<dbReference type="InterPro" id="IPR001242">
    <property type="entry name" value="Condensation_dom"/>
</dbReference>
<dbReference type="InterPro" id="IPR025110">
    <property type="entry name" value="AMP-bd_C"/>
</dbReference>
<dbReference type="EMBL" id="BSOA01000013">
    <property type="protein sequence ID" value="GLQ87910.1"/>
    <property type="molecule type" value="Genomic_DNA"/>
</dbReference>
<keyword evidence="6" id="KW-1185">Reference proteome</keyword>
<accession>A0ABQ5X8C8</accession>
<dbReference type="Gene3D" id="3.40.50.1820">
    <property type="entry name" value="alpha/beta hydrolase"/>
    <property type="match status" value="1"/>
</dbReference>
<evidence type="ECO:0000256" key="3">
    <source>
        <dbReference type="ARBA" id="ARBA00022553"/>
    </source>
</evidence>
<dbReference type="Gene3D" id="2.30.38.10">
    <property type="entry name" value="Luciferase, Domain 3"/>
    <property type="match status" value="1"/>
</dbReference>
<feature type="domain" description="Carrier" evidence="4">
    <location>
        <begin position="1986"/>
        <end position="2061"/>
    </location>
</feature>
<dbReference type="Gene3D" id="3.30.559.30">
    <property type="entry name" value="Nonribosomal peptide synthetase, condensation domain"/>
    <property type="match status" value="2"/>
</dbReference>
<dbReference type="InterPro" id="IPR042099">
    <property type="entry name" value="ANL_N_sf"/>
</dbReference>
<organism evidence="5 6">
    <name type="scientific">Dyella flagellata</name>
    <dbReference type="NCBI Taxonomy" id="1867833"/>
    <lineage>
        <taxon>Bacteria</taxon>
        <taxon>Pseudomonadati</taxon>
        <taxon>Pseudomonadota</taxon>
        <taxon>Gammaproteobacteria</taxon>
        <taxon>Lysobacterales</taxon>
        <taxon>Rhodanobacteraceae</taxon>
        <taxon>Dyella</taxon>
    </lineage>
</organism>
<name>A0ABQ5X8C8_9GAMM</name>